<dbReference type="GO" id="GO:0009579">
    <property type="term" value="C:thylakoid"/>
    <property type="evidence" value="ECO:0007669"/>
    <property type="project" value="TreeGrafter"/>
</dbReference>
<feature type="region of interest" description="Disordered" evidence="14">
    <location>
        <begin position="75"/>
        <end position="94"/>
    </location>
</feature>
<gene>
    <name evidence="16" type="ORF">C3L33_06461</name>
</gene>
<keyword evidence="10 13" id="KW-0560">Oxidoreductase</keyword>
<evidence type="ECO:0000313" key="16">
    <source>
        <dbReference type="EMBL" id="KAE9461633.1"/>
    </source>
</evidence>
<comment type="similarity">
    <text evidence="3 13">Belongs to the alternative oxidase family.</text>
</comment>
<dbReference type="Gene3D" id="1.20.1260.140">
    <property type="entry name" value="Alternative oxidase"/>
    <property type="match status" value="1"/>
</dbReference>
<dbReference type="PANTHER" id="PTHR31803">
    <property type="entry name" value="ALTERNATIVE OXIDASE"/>
    <property type="match status" value="1"/>
</dbReference>
<evidence type="ECO:0000256" key="3">
    <source>
        <dbReference type="ARBA" id="ARBA00008388"/>
    </source>
</evidence>
<evidence type="ECO:0000256" key="6">
    <source>
        <dbReference type="ARBA" id="ARBA00022692"/>
    </source>
</evidence>
<evidence type="ECO:0000256" key="12">
    <source>
        <dbReference type="ARBA" id="ARBA00023136"/>
    </source>
</evidence>
<evidence type="ECO:0000256" key="2">
    <source>
        <dbReference type="ARBA" id="ARBA00004370"/>
    </source>
</evidence>
<evidence type="ECO:0000256" key="15">
    <source>
        <dbReference type="SAM" id="Phobius"/>
    </source>
</evidence>
<dbReference type="Pfam" id="PF01786">
    <property type="entry name" value="AOX"/>
    <property type="match status" value="1"/>
</dbReference>
<keyword evidence="6 13" id="KW-0812">Transmembrane</keyword>
<keyword evidence="8 13" id="KW-0249">Electron transport</keyword>
<protein>
    <recommendedName>
        <fullName evidence="13">Ubiquinol oxidase</fullName>
        <ecNumber evidence="13">1.10.3.11</ecNumber>
    </recommendedName>
</protein>
<dbReference type="GO" id="GO:0005739">
    <property type="term" value="C:mitochondrion"/>
    <property type="evidence" value="ECO:0007669"/>
    <property type="project" value="TreeGrafter"/>
</dbReference>
<evidence type="ECO:0000256" key="10">
    <source>
        <dbReference type="ARBA" id="ARBA00023002"/>
    </source>
</evidence>
<dbReference type="GO" id="GO:0046872">
    <property type="term" value="F:metal ion binding"/>
    <property type="evidence" value="ECO:0007669"/>
    <property type="project" value="UniProtKB-UniRule"/>
</dbReference>
<feature type="compositionally biased region" description="Basic and acidic residues" evidence="14">
    <location>
        <begin position="76"/>
        <end position="85"/>
    </location>
</feature>
<dbReference type="PANTHER" id="PTHR31803:SF10">
    <property type="entry name" value="UBIQUINOL OXIDASE 4, CHLOROPLASTIC_CHROMOPLASTIC"/>
    <property type="match status" value="1"/>
</dbReference>
<name>A0A6A4LQU7_9ERIC</name>
<keyword evidence="4" id="KW-0813">Transport</keyword>
<dbReference type="Proteomes" id="UP000428333">
    <property type="component" value="Linkage Group LG04"/>
</dbReference>
<keyword evidence="5 13" id="KW-0679">Respiratory chain</keyword>
<evidence type="ECO:0000256" key="4">
    <source>
        <dbReference type="ARBA" id="ARBA00022448"/>
    </source>
</evidence>
<dbReference type="EC" id="1.10.3.11" evidence="13"/>
<dbReference type="GO" id="GO:0016117">
    <property type="term" value="P:carotenoid biosynthetic process"/>
    <property type="evidence" value="ECO:0007669"/>
    <property type="project" value="TreeGrafter"/>
</dbReference>
<keyword evidence="11 13" id="KW-0408">Iron</keyword>
<evidence type="ECO:0000256" key="14">
    <source>
        <dbReference type="SAM" id="MobiDB-lite"/>
    </source>
</evidence>
<sequence>MAVSLSSTVYTTTVSASASSIKEGAHRKSCLLTKQIPFSFTPLSSRPRKLFRVQATVLQEDDKKVAVEESFQPKSICDDDGKETLGESSESSSSSGLESWVIKLEQSVNVFLTELGGNAWWFDRFLAQHIAVFYYFMIVFMYALSPRMAYHFSECVESHAFETYDKFIKAQGENLYDVFVNIREDEGEHCKTMKACQIHGNLRSPHSFQEDTIEDDSGCIPPRADCEGIVDCMKKSFTSPQAKE</sequence>
<dbReference type="OrthoDB" id="4493at2759"/>
<accession>A0A6A4LQU7</accession>
<dbReference type="InterPro" id="IPR002680">
    <property type="entry name" value="AOX"/>
</dbReference>
<comment type="cofactor">
    <cofactor evidence="13">
        <name>Fe cation</name>
        <dbReference type="ChEBI" id="CHEBI:24875"/>
    </cofactor>
    <text evidence="13">Binds 2 iron ions per subunit.</text>
</comment>
<keyword evidence="7 13" id="KW-0479">Metal-binding</keyword>
<comment type="caution">
    <text evidence="16">The sequence shown here is derived from an EMBL/GenBank/DDBJ whole genome shotgun (WGS) entry which is preliminary data.</text>
</comment>
<evidence type="ECO:0000256" key="1">
    <source>
        <dbReference type="ARBA" id="ARBA00001192"/>
    </source>
</evidence>
<proteinExistence type="inferred from homology"/>
<dbReference type="EMBL" id="QEFC01000955">
    <property type="protein sequence ID" value="KAE9461633.1"/>
    <property type="molecule type" value="Genomic_DNA"/>
</dbReference>
<keyword evidence="9 15" id="KW-1133">Transmembrane helix</keyword>
<dbReference type="GO" id="GO:0010230">
    <property type="term" value="P:alternative respiration"/>
    <property type="evidence" value="ECO:0007669"/>
    <property type="project" value="TreeGrafter"/>
</dbReference>
<feature type="transmembrane region" description="Helical" evidence="15">
    <location>
        <begin position="125"/>
        <end position="144"/>
    </location>
</feature>
<evidence type="ECO:0000256" key="5">
    <source>
        <dbReference type="ARBA" id="ARBA00022660"/>
    </source>
</evidence>
<dbReference type="AlphaFoldDB" id="A0A6A4LQU7"/>
<dbReference type="GO" id="GO:0098803">
    <property type="term" value="C:respiratory chain complex"/>
    <property type="evidence" value="ECO:0007669"/>
    <property type="project" value="UniProtKB-UniRule"/>
</dbReference>
<feature type="non-terminal residue" evidence="16">
    <location>
        <position position="1"/>
    </location>
</feature>
<dbReference type="GO" id="GO:0009916">
    <property type="term" value="F:alternative oxidase activity"/>
    <property type="evidence" value="ECO:0007669"/>
    <property type="project" value="UniProtKB-UniRule"/>
</dbReference>
<evidence type="ECO:0000313" key="17">
    <source>
        <dbReference type="Proteomes" id="UP000428333"/>
    </source>
</evidence>
<dbReference type="GO" id="GO:0016020">
    <property type="term" value="C:membrane"/>
    <property type="evidence" value="ECO:0007669"/>
    <property type="project" value="UniProtKB-SubCell"/>
</dbReference>
<keyword evidence="17" id="KW-1185">Reference proteome</keyword>
<dbReference type="GO" id="GO:0102721">
    <property type="term" value="F:ubiquinol:oxygen oxidoreductase activity"/>
    <property type="evidence" value="ECO:0007669"/>
    <property type="project" value="UniProtKB-EC"/>
</dbReference>
<evidence type="ECO:0000256" key="7">
    <source>
        <dbReference type="ARBA" id="ARBA00022723"/>
    </source>
</evidence>
<evidence type="ECO:0000256" key="11">
    <source>
        <dbReference type="ARBA" id="ARBA00023004"/>
    </source>
</evidence>
<dbReference type="InterPro" id="IPR038659">
    <property type="entry name" value="AOX_sf"/>
</dbReference>
<comment type="subcellular location">
    <subcellularLocation>
        <location evidence="2">Membrane</location>
    </subcellularLocation>
</comment>
<evidence type="ECO:0000256" key="8">
    <source>
        <dbReference type="ARBA" id="ARBA00022982"/>
    </source>
</evidence>
<evidence type="ECO:0000256" key="9">
    <source>
        <dbReference type="ARBA" id="ARBA00022989"/>
    </source>
</evidence>
<evidence type="ECO:0000256" key="13">
    <source>
        <dbReference type="RuleBase" id="RU003779"/>
    </source>
</evidence>
<comment type="catalytic activity">
    <reaction evidence="1 13">
        <text>2 a ubiquinol + O2 = 2 a ubiquinone + 2 H2O</text>
        <dbReference type="Rhea" id="RHEA:30255"/>
        <dbReference type="Rhea" id="RHEA-COMP:9565"/>
        <dbReference type="Rhea" id="RHEA-COMP:9566"/>
        <dbReference type="ChEBI" id="CHEBI:15377"/>
        <dbReference type="ChEBI" id="CHEBI:15379"/>
        <dbReference type="ChEBI" id="CHEBI:16389"/>
        <dbReference type="ChEBI" id="CHEBI:17976"/>
        <dbReference type="EC" id="1.10.3.11"/>
    </reaction>
</comment>
<dbReference type="GO" id="GO:0106292">
    <property type="term" value="F:superoxide-generating NADPH oxidase activity"/>
    <property type="evidence" value="ECO:0007669"/>
    <property type="project" value="UniProtKB-ARBA"/>
</dbReference>
<keyword evidence="12 13" id="KW-0472">Membrane</keyword>
<organism evidence="16 17">
    <name type="scientific">Rhododendron williamsianum</name>
    <dbReference type="NCBI Taxonomy" id="262921"/>
    <lineage>
        <taxon>Eukaryota</taxon>
        <taxon>Viridiplantae</taxon>
        <taxon>Streptophyta</taxon>
        <taxon>Embryophyta</taxon>
        <taxon>Tracheophyta</taxon>
        <taxon>Spermatophyta</taxon>
        <taxon>Magnoliopsida</taxon>
        <taxon>eudicotyledons</taxon>
        <taxon>Gunneridae</taxon>
        <taxon>Pentapetalae</taxon>
        <taxon>asterids</taxon>
        <taxon>Ericales</taxon>
        <taxon>Ericaceae</taxon>
        <taxon>Ericoideae</taxon>
        <taxon>Rhodoreae</taxon>
        <taxon>Rhododendron</taxon>
    </lineage>
</organism>
<reference evidence="16 17" key="1">
    <citation type="journal article" date="2019" name="Genome Biol. Evol.">
        <title>The Rhododendron genome and chromosomal organization provide insight into shared whole-genome duplications across the heath family (Ericaceae).</title>
        <authorList>
            <person name="Soza V.L."/>
            <person name="Lindsley D."/>
            <person name="Waalkes A."/>
            <person name="Ramage E."/>
            <person name="Patwardhan R.P."/>
            <person name="Burton J.N."/>
            <person name="Adey A."/>
            <person name="Kumar A."/>
            <person name="Qiu R."/>
            <person name="Shendure J."/>
            <person name="Hall B."/>
        </authorList>
    </citation>
    <scope>NUCLEOTIDE SEQUENCE [LARGE SCALE GENOMIC DNA]</scope>
    <source>
        <strain evidence="16">RSF 1966-606</strain>
    </source>
</reference>